<name>A0A926D1J6_9FIRM</name>
<dbReference type="EMBL" id="JACRSO010000003">
    <property type="protein sequence ID" value="MBC8529526.1"/>
    <property type="molecule type" value="Genomic_DNA"/>
</dbReference>
<evidence type="ECO:0000313" key="2">
    <source>
        <dbReference type="EMBL" id="MBC8529526.1"/>
    </source>
</evidence>
<reference evidence="2" key="1">
    <citation type="submission" date="2020-08" db="EMBL/GenBank/DDBJ databases">
        <title>Genome public.</title>
        <authorList>
            <person name="Liu C."/>
            <person name="Sun Q."/>
        </authorList>
    </citation>
    <scope>NUCLEOTIDE SEQUENCE</scope>
    <source>
        <strain evidence="2">NSJ-44</strain>
    </source>
</reference>
<comment type="caution">
    <text evidence="2">The sequence shown here is derived from an EMBL/GenBank/DDBJ whole genome shotgun (WGS) entry which is preliminary data.</text>
</comment>
<dbReference type="Pfam" id="PF00882">
    <property type="entry name" value="Zn_dep_PLPC"/>
    <property type="match status" value="1"/>
</dbReference>
<protein>
    <submittedName>
        <fullName evidence="2">Zinc dependent phospholipase C family protein</fullName>
    </submittedName>
</protein>
<dbReference type="Proteomes" id="UP000654279">
    <property type="component" value="Unassembled WGS sequence"/>
</dbReference>
<dbReference type="InterPro" id="IPR029002">
    <property type="entry name" value="PLPC/GPLD1"/>
</dbReference>
<sequence length="367" mass="41924">MRRGTDAPPDWETELKKTMPAFFAHWSCAQRAIFKLDDAKASTLIARHPMAFTLGAQGPDILFYYHLLPTKDNEGMRELGSRMHKEKTGAFFREMLTYVAKEAPERALLTTYLLGFASHWALDAMAHPFVYYRAGFPGPEADQDEIIMTNARHRFYESALDVALLKEDGWHPSDNNIHRMIRMPAWQRQAIARTFANAAAKVYEVKITPEMVDETIKEMTHWLKFMRDPHGRKAKWAAKMEHKYNMPGVATASLWPKKVPEGMDPLNLNHVDWAVPWDEGLHSRSDFLSIFDRAVDQGSAMQRAILGAVRGQWGIEEAMNVLGNRSYSTGLDSDEKVQMRYSRSVFTGELEKAWPLHPKGLETGNLK</sequence>
<accession>A0A926D1J6</accession>
<evidence type="ECO:0000313" key="3">
    <source>
        <dbReference type="Proteomes" id="UP000654279"/>
    </source>
</evidence>
<gene>
    <name evidence="2" type="ORF">H8699_08820</name>
</gene>
<dbReference type="RefSeq" id="WP_249285356.1">
    <property type="nucleotide sequence ID" value="NZ_JACRSO010000003.1"/>
</dbReference>
<dbReference type="AlphaFoldDB" id="A0A926D1J6"/>
<keyword evidence="3" id="KW-1185">Reference proteome</keyword>
<organism evidence="2 3">
    <name type="scientific">Luoshenia tenuis</name>
    <dbReference type="NCBI Taxonomy" id="2763654"/>
    <lineage>
        <taxon>Bacteria</taxon>
        <taxon>Bacillati</taxon>
        <taxon>Bacillota</taxon>
        <taxon>Clostridia</taxon>
        <taxon>Christensenellales</taxon>
        <taxon>Christensenellaceae</taxon>
        <taxon>Luoshenia</taxon>
    </lineage>
</organism>
<evidence type="ECO:0000259" key="1">
    <source>
        <dbReference type="Pfam" id="PF00882"/>
    </source>
</evidence>
<feature type="domain" description="Phospholipase C/D" evidence="1">
    <location>
        <begin position="25"/>
        <end position="182"/>
    </location>
</feature>
<proteinExistence type="predicted"/>